<dbReference type="Pfam" id="PF23344">
    <property type="entry name" value="ZP-N"/>
    <property type="match status" value="1"/>
</dbReference>
<organism evidence="4 5">
    <name type="scientific">Anabas testudineus</name>
    <name type="common">Climbing perch</name>
    <name type="synonym">Anthias testudineus</name>
    <dbReference type="NCBI Taxonomy" id="64144"/>
    <lineage>
        <taxon>Eukaryota</taxon>
        <taxon>Metazoa</taxon>
        <taxon>Chordata</taxon>
        <taxon>Craniata</taxon>
        <taxon>Vertebrata</taxon>
        <taxon>Euteleostomi</taxon>
        <taxon>Actinopterygii</taxon>
        <taxon>Neopterygii</taxon>
        <taxon>Teleostei</taxon>
        <taxon>Neoteleostei</taxon>
        <taxon>Acanthomorphata</taxon>
        <taxon>Anabantaria</taxon>
        <taxon>Anabantiformes</taxon>
        <taxon>Anabantoidei</taxon>
        <taxon>Anabantidae</taxon>
        <taxon>Anabas</taxon>
    </lineage>
</organism>
<dbReference type="InterPro" id="IPR001507">
    <property type="entry name" value="ZP_dom"/>
</dbReference>
<dbReference type="OrthoDB" id="2015116at2759"/>
<reference evidence="4" key="2">
    <citation type="submission" date="2025-08" db="UniProtKB">
        <authorList>
            <consortium name="Ensembl"/>
        </authorList>
    </citation>
    <scope>IDENTIFICATION</scope>
</reference>
<dbReference type="AlphaFoldDB" id="A0A7N5ZTV7"/>
<evidence type="ECO:0000313" key="5">
    <source>
        <dbReference type="Proteomes" id="UP000265040"/>
    </source>
</evidence>
<dbReference type="GeneTree" id="ENSGT00940000156038"/>
<accession>A0A7N5ZTV7</accession>
<proteinExistence type="predicted"/>
<reference evidence="4" key="3">
    <citation type="submission" date="2025-09" db="UniProtKB">
        <authorList>
            <consortium name="Ensembl"/>
        </authorList>
    </citation>
    <scope>IDENTIFICATION</scope>
</reference>
<feature type="domain" description="ZP" evidence="3">
    <location>
        <begin position="1"/>
        <end position="247"/>
    </location>
</feature>
<dbReference type="InterPro" id="IPR055355">
    <property type="entry name" value="ZP-C"/>
</dbReference>
<keyword evidence="2" id="KW-1015">Disulfide bond</keyword>
<dbReference type="InParanoid" id="A0A7N5ZTV7"/>
<name>A0A7N5ZTV7_ANATE</name>
<evidence type="ECO:0000259" key="3">
    <source>
        <dbReference type="PROSITE" id="PS51034"/>
    </source>
</evidence>
<evidence type="ECO:0000256" key="2">
    <source>
        <dbReference type="ARBA" id="ARBA00023157"/>
    </source>
</evidence>
<keyword evidence="5" id="KW-1185">Reference proteome</keyword>
<protein>
    <recommendedName>
        <fullName evidence="3">ZP domain-containing protein</fullName>
    </recommendedName>
</protein>
<keyword evidence="1" id="KW-0732">Signal</keyword>
<sequence length="266" mass="29387">CNDTQLEVGVNLSAAQLDLNVFSGHMAAPSCSSHRLQDNVVWYQIPRQAGVCGTVLTTNSTHAIYSNNLFLYPPSNGSFVLPEVIPFSCAYPLDTNTIFSFLTSSAQEFNFHDNRTTANLTLFHNSSFANSYGQGQVVLPMGSPLHVGVFVTESDPAFVLVLVDCYITQSPNPDDPTQYFLIQSRFVCPTDPQRVSVVENGVSLHARFSALVFPFQGNDIFLHCRASLCDNRSHNCVPFCLRRNKRSLANSTQLDLVTFGPITCEY</sequence>
<dbReference type="Ensembl" id="ENSATET00000071663.2">
    <property type="protein sequence ID" value="ENSATEP00000038827.1"/>
    <property type="gene ID" value="ENSATEG00000028683.2"/>
</dbReference>
<dbReference type="Proteomes" id="UP000265040">
    <property type="component" value="Chromosome 5"/>
</dbReference>
<dbReference type="SMART" id="SM00241">
    <property type="entry name" value="ZP"/>
    <property type="match status" value="1"/>
</dbReference>
<dbReference type="PROSITE" id="PS51034">
    <property type="entry name" value="ZP_2"/>
    <property type="match status" value="1"/>
</dbReference>
<evidence type="ECO:0000256" key="1">
    <source>
        <dbReference type="ARBA" id="ARBA00022729"/>
    </source>
</evidence>
<dbReference type="Gene3D" id="2.60.40.3210">
    <property type="entry name" value="Zona pellucida, ZP-N domain"/>
    <property type="match status" value="1"/>
</dbReference>
<dbReference type="PANTHER" id="PTHR14002:SF20">
    <property type="entry name" value="ZONA PELLUCIDA-LIKE DOMAIN-CONTAINING PROTEIN 1"/>
    <property type="match status" value="1"/>
</dbReference>
<dbReference type="PANTHER" id="PTHR14002">
    <property type="entry name" value="ENDOGLIN/TGF-BETA RECEPTOR TYPE III"/>
    <property type="match status" value="1"/>
</dbReference>
<dbReference type="Gene3D" id="2.60.40.4100">
    <property type="entry name" value="Zona pellucida, ZP-C domain"/>
    <property type="match status" value="1"/>
</dbReference>
<evidence type="ECO:0000313" key="4">
    <source>
        <dbReference type="Ensembl" id="ENSATEP00000038827.1"/>
    </source>
</evidence>
<dbReference type="Pfam" id="PF00100">
    <property type="entry name" value="Zona_pellucida"/>
    <property type="match status" value="1"/>
</dbReference>
<reference evidence="4" key="1">
    <citation type="submission" date="2021-04" db="EMBL/GenBank/DDBJ databases">
        <authorList>
            <consortium name="Wellcome Sanger Institute Data Sharing"/>
        </authorList>
    </citation>
    <scope>NUCLEOTIDE SEQUENCE [LARGE SCALE GENOMIC DNA]</scope>
</reference>
<dbReference type="InterPro" id="IPR055356">
    <property type="entry name" value="ZP-N"/>
</dbReference>
<dbReference type="InterPro" id="IPR042235">
    <property type="entry name" value="ZP-C_dom"/>
</dbReference>